<feature type="region of interest" description="Disordered" evidence="1">
    <location>
        <begin position="1"/>
        <end position="40"/>
    </location>
</feature>
<evidence type="ECO:0000313" key="4">
    <source>
        <dbReference type="Proteomes" id="UP000675781"/>
    </source>
</evidence>
<feature type="domain" description="DUF5667" evidence="2">
    <location>
        <begin position="148"/>
        <end position="223"/>
    </location>
</feature>
<reference evidence="3" key="1">
    <citation type="submission" date="2021-04" db="EMBL/GenBank/DDBJ databases">
        <title>Genome based classification of Actinospica acidithermotolerans sp. nov., an actinobacterium isolated from an Indonesian hot spring.</title>
        <authorList>
            <person name="Kusuma A.B."/>
            <person name="Putra K.E."/>
            <person name="Nafisah S."/>
            <person name="Loh J."/>
            <person name="Nouioui I."/>
            <person name="Goodfellow M."/>
        </authorList>
    </citation>
    <scope>NUCLEOTIDE SEQUENCE</scope>
    <source>
        <strain evidence="3">CSCA 57</strain>
    </source>
</reference>
<comment type="caution">
    <text evidence="3">The sequence shown here is derived from an EMBL/GenBank/DDBJ whole genome shotgun (WGS) entry which is preliminary data.</text>
</comment>
<evidence type="ECO:0000259" key="2">
    <source>
        <dbReference type="Pfam" id="PF18915"/>
    </source>
</evidence>
<feature type="compositionally biased region" description="Low complexity" evidence="1">
    <location>
        <begin position="288"/>
        <end position="301"/>
    </location>
</feature>
<dbReference type="Proteomes" id="UP000675781">
    <property type="component" value="Unassembled WGS sequence"/>
</dbReference>
<dbReference type="AlphaFoldDB" id="A0A941EKP9"/>
<dbReference type="EMBL" id="JAGSOG010000009">
    <property type="protein sequence ID" value="MBR7832297.1"/>
    <property type="molecule type" value="Genomic_DNA"/>
</dbReference>
<feature type="compositionally biased region" description="Gly residues" evidence="1">
    <location>
        <begin position="302"/>
        <end position="317"/>
    </location>
</feature>
<feature type="compositionally biased region" description="Low complexity" evidence="1">
    <location>
        <begin position="321"/>
        <end position="350"/>
    </location>
</feature>
<accession>A0A941EKP9</accession>
<evidence type="ECO:0000313" key="3">
    <source>
        <dbReference type="EMBL" id="MBR7832297.1"/>
    </source>
</evidence>
<feature type="region of interest" description="Disordered" evidence="1">
    <location>
        <begin position="288"/>
        <end position="350"/>
    </location>
</feature>
<dbReference type="Pfam" id="PF18915">
    <property type="entry name" value="DUF5667"/>
    <property type="match status" value="1"/>
</dbReference>
<protein>
    <recommendedName>
        <fullName evidence="2">DUF5667 domain-containing protein</fullName>
    </recommendedName>
</protein>
<gene>
    <name evidence="3" type="ORF">KDL01_03450</name>
</gene>
<evidence type="ECO:0000256" key="1">
    <source>
        <dbReference type="SAM" id="MobiDB-lite"/>
    </source>
</evidence>
<feature type="region of interest" description="Disordered" evidence="1">
    <location>
        <begin position="84"/>
        <end position="113"/>
    </location>
</feature>
<name>A0A941EKP9_9ACTN</name>
<proteinExistence type="predicted"/>
<dbReference type="RefSeq" id="WP_212526831.1">
    <property type="nucleotide sequence ID" value="NZ_JAGSOG010000009.1"/>
</dbReference>
<keyword evidence="4" id="KW-1185">Reference proteome</keyword>
<organism evidence="3 4">
    <name type="scientific">Actinospica durhamensis</name>
    <dbReference type="NCBI Taxonomy" id="1508375"/>
    <lineage>
        <taxon>Bacteria</taxon>
        <taxon>Bacillati</taxon>
        <taxon>Actinomycetota</taxon>
        <taxon>Actinomycetes</taxon>
        <taxon>Catenulisporales</taxon>
        <taxon>Actinospicaceae</taxon>
        <taxon>Actinospica</taxon>
    </lineage>
</organism>
<sequence length="407" mass="40339">MNERQAAEEFAASLAGSAGGGPSPRTRAGHHAGSGEGGGEGTLMVALAERLGQAGRALPEPGAEFRAELRARLVALAPEVAGARPATVPAQRGRGGRSGARHGSGEGRTRPGFGSLSSAWRRRLLAAGVGVAVATGSVGGIAIASAGAEPGDPLYNAKKIFESLQLSLSGSPTDQGRDYLRLADIRLGEIDSLLQRPDVDLAGSPTQAYLQQTVNELRTMIANGGNLLIGQVRADGDQTALHALADFLLTERQRVADLSWRLPPFLQSQPPQIVALMDRLNRQLQQAAAQQAAQAGHNAQGPGAGAQTGGAGAGGPAGSQDTATTGAAGPDASATASGTPAPQASGSAAAQSSGSAAASASASAGSTIGVSVPLPLPTIGVTVPGLLGLPAIDLGIGDDSSSPTAGQ</sequence>
<dbReference type="InterPro" id="IPR043725">
    <property type="entry name" value="DUF5667"/>
</dbReference>